<evidence type="ECO:0000313" key="2">
    <source>
        <dbReference type="EMBL" id="KAK9087996.1"/>
    </source>
</evidence>
<comment type="caution">
    <text evidence="2">The sequence shown here is derived from an EMBL/GenBank/DDBJ whole genome shotgun (WGS) entry which is preliminary data.</text>
</comment>
<feature type="compositionally biased region" description="Acidic residues" evidence="1">
    <location>
        <begin position="273"/>
        <end position="284"/>
    </location>
</feature>
<feature type="region of interest" description="Disordered" evidence="1">
    <location>
        <begin position="718"/>
        <end position="755"/>
    </location>
</feature>
<feature type="region of interest" description="Disordered" evidence="1">
    <location>
        <begin position="232"/>
        <end position="312"/>
    </location>
</feature>
<feature type="region of interest" description="Disordered" evidence="1">
    <location>
        <begin position="1"/>
        <end position="34"/>
    </location>
</feature>
<proteinExistence type="predicted"/>
<feature type="region of interest" description="Disordered" evidence="1">
    <location>
        <begin position="394"/>
        <end position="469"/>
    </location>
</feature>
<feature type="compositionally biased region" description="Acidic residues" evidence="1">
    <location>
        <begin position="597"/>
        <end position="608"/>
    </location>
</feature>
<protein>
    <submittedName>
        <fullName evidence="2">Uncharacterized protein</fullName>
    </submittedName>
</protein>
<name>A0AAP0E7D2_9MAGN</name>
<dbReference type="Proteomes" id="UP001420932">
    <property type="component" value="Unassembled WGS sequence"/>
</dbReference>
<feature type="region of interest" description="Disordered" evidence="1">
    <location>
        <begin position="326"/>
        <end position="363"/>
    </location>
</feature>
<feature type="region of interest" description="Disordered" evidence="1">
    <location>
        <begin position="556"/>
        <end position="631"/>
    </location>
</feature>
<feature type="region of interest" description="Disordered" evidence="1">
    <location>
        <begin position="181"/>
        <end position="201"/>
    </location>
</feature>
<dbReference type="EMBL" id="JBBNAF010000013">
    <property type="protein sequence ID" value="KAK9087996.1"/>
    <property type="molecule type" value="Genomic_DNA"/>
</dbReference>
<feature type="compositionally biased region" description="Acidic residues" evidence="1">
    <location>
        <begin position="1"/>
        <end position="11"/>
    </location>
</feature>
<keyword evidence="3" id="KW-1185">Reference proteome</keyword>
<feature type="compositionally biased region" description="Acidic residues" evidence="1">
    <location>
        <begin position="435"/>
        <end position="446"/>
    </location>
</feature>
<evidence type="ECO:0000256" key="1">
    <source>
        <dbReference type="SAM" id="MobiDB-lite"/>
    </source>
</evidence>
<feature type="compositionally biased region" description="Acidic residues" evidence="1">
    <location>
        <begin position="326"/>
        <end position="335"/>
    </location>
</feature>
<evidence type="ECO:0000313" key="3">
    <source>
        <dbReference type="Proteomes" id="UP001420932"/>
    </source>
</evidence>
<dbReference type="AlphaFoldDB" id="A0AAP0E7D2"/>
<feature type="compositionally biased region" description="Basic and acidic residues" evidence="1">
    <location>
        <begin position="232"/>
        <end position="253"/>
    </location>
</feature>
<reference evidence="2 3" key="1">
    <citation type="submission" date="2024-01" db="EMBL/GenBank/DDBJ databases">
        <title>Genome assemblies of Stephania.</title>
        <authorList>
            <person name="Yang L."/>
        </authorList>
    </citation>
    <scope>NUCLEOTIDE SEQUENCE [LARGE SCALE GENOMIC DNA]</scope>
    <source>
        <strain evidence="2">YNDBR</strain>
        <tissue evidence="2">Leaf</tissue>
    </source>
</reference>
<dbReference type="InterPro" id="IPR040286">
    <property type="entry name" value="At3g25440-like"/>
</dbReference>
<accession>A0AAP0E7D2</accession>
<dbReference type="PANTHER" id="PTHR31426:SF5">
    <property type="entry name" value="OS04G0492900 PROTEIN"/>
    <property type="match status" value="1"/>
</dbReference>
<feature type="region of interest" description="Disordered" evidence="1">
    <location>
        <begin position="70"/>
        <end position="150"/>
    </location>
</feature>
<feature type="compositionally biased region" description="Acidic residues" evidence="1">
    <location>
        <begin position="111"/>
        <end position="122"/>
    </location>
</feature>
<organism evidence="2 3">
    <name type="scientific">Stephania yunnanensis</name>
    <dbReference type="NCBI Taxonomy" id="152371"/>
    <lineage>
        <taxon>Eukaryota</taxon>
        <taxon>Viridiplantae</taxon>
        <taxon>Streptophyta</taxon>
        <taxon>Embryophyta</taxon>
        <taxon>Tracheophyta</taxon>
        <taxon>Spermatophyta</taxon>
        <taxon>Magnoliopsida</taxon>
        <taxon>Ranunculales</taxon>
        <taxon>Menispermaceae</taxon>
        <taxon>Menispermoideae</taxon>
        <taxon>Cissampelideae</taxon>
        <taxon>Stephania</taxon>
    </lineage>
</organism>
<gene>
    <name evidence="2" type="ORF">Syun_030390</name>
</gene>
<feature type="compositionally biased region" description="Basic and acidic residues" evidence="1">
    <location>
        <begin position="394"/>
        <end position="415"/>
    </location>
</feature>
<sequence length="755" mass="87160">MEDDGESEDFEEHLRHISLNSKKGEKSVELPELDEALDKSKYRDGLRAVRKYIPRLEQDLELLKEQAKLRYENKAEVSNENKDEESSKNEQEGTASRIKCTPDELGAMIDGNDDSYDEDSVEESGLMSDSEPLSDMFETDTDEEVDGKLERPLYLDEFEKFPMEDDGESEDFEEHLRHISLNSKKGEKSVELPELDEALDKSKYRDGLRAVRKYIPRLEQDLELLKEQAKLRYENKAEVSNENKDEESSKNEQEGTASRIKCTPDELGAMIDGNDDSYDEDSVEESGLMSDSEPLSDMFETDTDEEVDGKLERPLYLDEFEKFPMEDDGESEDFEEHLRHISLNSKKGEKSVELPELDEALDKSKYRDGLRAVRKYIPRLEQDLELLKEQAKLRYENKAEVSNENKDEESSKNEQEGTASRIKCTPDELGAMIDGNDDSYDEDSVEESGLMSDSEPLSDMFETDTDEEVDGKLERPLYLDEFEKFPMEDDGESEDFEEHLRHISLNSKKGEKSVELPELDEALDKSKYRDGLRAVRKYIPRLEQDLEFLKEQAKLRYENKAEVSNENKDEESSKNEQEGTASRIKCTPDELGAMIDGNDDSYDEDSVEESGLMSDSEPLSDMFETDTNEEVDGKLERPLYLDEFEKFPMEDDGESEDFEEHLRHISLNSKKGEKSVELPELDEALDKSKYRDGLRAVRKYIPRLEQDLELLKEQAKLRYENKAEVSNENKDEESSKNEQEGTASRIKCTPMNWEQ</sequence>
<feature type="compositionally biased region" description="Basic and acidic residues" evidence="1">
    <location>
        <begin position="718"/>
        <end position="739"/>
    </location>
</feature>
<feature type="compositionally biased region" description="Basic and acidic residues" evidence="1">
    <location>
        <begin position="70"/>
        <end position="91"/>
    </location>
</feature>
<dbReference type="PANTHER" id="PTHR31426">
    <property type="entry name" value="GROUP II INTRON SPLICING FACTOR CRS1-LIKE"/>
    <property type="match status" value="1"/>
</dbReference>
<feature type="compositionally biased region" description="Basic and acidic residues" evidence="1">
    <location>
        <begin position="556"/>
        <end position="577"/>
    </location>
</feature>